<feature type="region of interest" description="Disordered" evidence="2">
    <location>
        <begin position="882"/>
        <end position="930"/>
    </location>
</feature>
<evidence type="ECO:0000256" key="1">
    <source>
        <dbReference type="ARBA" id="ARBA00009495"/>
    </source>
</evidence>
<comment type="similarity">
    <text evidence="1">Belongs to the constitutive coactivator of PPAR-gamma family.</text>
</comment>
<evidence type="ECO:0000313" key="5">
    <source>
        <dbReference type="Proteomes" id="UP000014760"/>
    </source>
</evidence>
<dbReference type="FunFam" id="3.40.50.1010:FF:000009">
    <property type="entry name" value="Constitutive coactivator of PPAR-gamma-like protein 1"/>
    <property type="match status" value="1"/>
</dbReference>
<feature type="compositionally biased region" description="Basic and acidic residues" evidence="2">
    <location>
        <begin position="380"/>
        <end position="390"/>
    </location>
</feature>
<dbReference type="Proteomes" id="UP000014760">
    <property type="component" value="Unassembled WGS sequence"/>
</dbReference>
<reference evidence="4" key="3">
    <citation type="submission" date="2015-06" db="UniProtKB">
        <authorList>
            <consortium name="EnsemblMetazoa"/>
        </authorList>
    </citation>
    <scope>IDENTIFICATION</scope>
</reference>
<dbReference type="SUPFAM" id="SSF88723">
    <property type="entry name" value="PIN domain-like"/>
    <property type="match status" value="1"/>
</dbReference>
<evidence type="ECO:0008006" key="6">
    <source>
        <dbReference type="Google" id="ProtNLM"/>
    </source>
</evidence>
<proteinExistence type="inferred from homology"/>
<reference evidence="5" key="1">
    <citation type="submission" date="2012-12" db="EMBL/GenBank/DDBJ databases">
        <authorList>
            <person name="Hellsten U."/>
            <person name="Grimwood J."/>
            <person name="Chapman J.A."/>
            <person name="Shapiro H."/>
            <person name="Aerts A."/>
            <person name="Otillar R.P."/>
            <person name="Terry A.Y."/>
            <person name="Boore J.L."/>
            <person name="Simakov O."/>
            <person name="Marletaz F."/>
            <person name="Cho S.-J."/>
            <person name="Edsinger-Gonzales E."/>
            <person name="Havlak P."/>
            <person name="Kuo D.-H."/>
            <person name="Larsson T."/>
            <person name="Lv J."/>
            <person name="Arendt D."/>
            <person name="Savage R."/>
            <person name="Osoegawa K."/>
            <person name="de Jong P."/>
            <person name="Lindberg D.R."/>
            <person name="Seaver E.C."/>
            <person name="Weisblat D.A."/>
            <person name="Putnam N.H."/>
            <person name="Grigoriev I.V."/>
            <person name="Rokhsar D.S."/>
        </authorList>
    </citation>
    <scope>NUCLEOTIDE SEQUENCE</scope>
    <source>
        <strain evidence="5">I ESC-2004</strain>
    </source>
</reference>
<organism evidence="3">
    <name type="scientific">Capitella teleta</name>
    <name type="common">Polychaete worm</name>
    <dbReference type="NCBI Taxonomy" id="283909"/>
    <lineage>
        <taxon>Eukaryota</taxon>
        <taxon>Metazoa</taxon>
        <taxon>Spiralia</taxon>
        <taxon>Lophotrochozoa</taxon>
        <taxon>Annelida</taxon>
        <taxon>Polychaeta</taxon>
        <taxon>Sedentaria</taxon>
        <taxon>Scolecida</taxon>
        <taxon>Capitellidae</taxon>
        <taxon>Capitella</taxon>
    </lineage>
</organism>
<dbReference type="EnsemblMetazoa" id="CapteT222688">
    <property type="protein sequence ID" value="CapteP222688"/>
    <property type="gene ID" value="CapteG222688"/>
</dbReference>
<dbReference type="EMBL" id="AMQN01002390">
    <property type="status" value="NOT_ANNOTATED_CDS"/>
    <property type="molecule type" value="Genomic_DNA"/>
</dbReference>
<feature type="compositionally biased region" description="Basic and acidic residues" evidence="2">
    <location>
        <begin position="441"/>
        <end position="466"/>
    </location>
</feature>
<sequence>MGLQDLCDFVEGHCVDACRPVDLVEIGRGVARGADRRRGGRFCLAVDAETSLNRLYGGYYPDWVSGGQWNRMLTFLSNLMNACRTANMDILVVINGAMEKDRIQQWQEQQAEVQKNINHVYRHLSHKATPPPKVWWVAPACLMTTLRVALRYMNVPMLVTFEDHHQEVIACVRENGLSGLVADHPDYAIFDPPRYFSSHCLKLTYRGTLETKEYMMDDVAKTVDLHPQRFCVLAALLGTHILGVNELQEFYCRLCCRSVPAEMSKVPAVEVLRAVLTYVRGIDSIDDLDAVGKDVFNNCMGNAAEKMSRFKQAVEYYMNGTKEHFNKFLRHKPRGKKAESKTLQPGSYSAGAQKPKTPVKAPAKEASESPPRSTDDSLDSDMHAEEKDGFAPDEVYTEAESGYSEGTFHEPAADVLSTSEDADDDLIRCIMEEMASVAIKYNDEKPQEELKPESPPKEELKKATKKDQKKAKKERSTAVPQAVLNVTYDRHSRGFMHPWIYQLLSQGEIKLPVSLEDGSHGLPSGIDLFRPLRQHVYAILFDLSKQLAEHKRRCKTDDSRRGQEKQPKVSVREWTVQRGCGVVCNTVHAEPVEWLVPGIHRLWMGAGADDKRRRLRAFLSCMHCDVANNLLLNISFVPQSHIILCCVLRYMLFYRHERVMRRDELDAFLATACSPMLPQVEMTQELKLPMIHSRGVHLASLFMQGVDHALFVNDAVGAPIPWGGCCPWFFFDGKLLHLKLIKASRHVSLIELCDGRAEQVMQVERMRKAILQAAPRSPDQVFARPMLSLPPQSRHPPQYDFIPAGMSRGPPMYNPSSGARPRGRGVLGTTAPPSGRGANRGGQLQIAGVVVGNWGGSKGHEERRGRGRGVHMGPLVQEAWNAAQGDRDQSSRGARGRGRAAGGQGRWKSRGKGQRVRSAPQEPLRGIGRGCTMAKKVDQEPDADPPEEPSSFVDEMKVSAVFNGAAAASTLDLGDSAAAAATMLAANLIQNGFHSSQPN</sequence>
<name>R7TXK4_CAPTE</name>
<dbReference type="AlphaFoldDB" id="R7TXK4"/>
<dbReference type="HOGENOM" id="CLU_008339_1_0_1"/>
<accession>R7TXK4</accession>
<evidence type="ECO:0000313" key="4">
    <source>
        <dbReference type="EnsemblMetazoa" id="CapteP222688"/>
    </source>
</evidence>
<keyword evidence="5" id="KW-1185">Reference proteome</keyword>
<dbReference type="OrthoDB" id="10061469at2759"/>
<feature type="region of interest" description="Disordered" evidence="2">
    <location>
        <begin position="816"/>
        <end position="841"/>
    </location>
</feature>
<dbReference type="PANTHER" id="PTHR15976:SF16">
    <property type="entry name" value="ASTEROID DOMAIN-CONTAINING PROTEIN"/>
    <property type="match status" value="1"/>
</dbReference>
<reference evidence="3 5" key="2">
    <citation type="journal article" date="2013" name="Nature">
        <title>Insights into bilaterian evolution from three spiralian genomes.</title>
        <authorList>
            <person name="Simakov O."/>
            <person name="Marletaz F."/>
            <person name="Cho S.J."/>
            <person name="Edsinger-Gonzales E."/>
            <person name="Havlak P."/>
            <person name="Hellsten U."/>
            <person name="Kuo D.H."/>
            <person name="Larsson T."/>
            <person name="Lv J."/>
            <person name="Arendt D."/>
            <person name="Savage R."/>
            <person name="Osoegawa K."/>
            <person name="de Jong P."/>
            <person name="Grimwood J."/>
            <person name="Chapman J.A."/>
            <person name="Shapiro H."/>
            <person name="Aerts A."/>
            <person name="Otillar R.P."/>
            <person name="Terry A.Y."/>
            <person name="Boore J.L."/>
            <person name="Grigoriev I.V."/>
            <person name="Lindberg D.R."/>
            <person name="Seaver E.C."/>
            <person name="Weisblat D.A."/>
            <person name="Putnam N.H."/>
            <person name="Rokhsar D.S."/>
        </authorList>
    </citation>
    <scope>NUCLEOTIDE SEQUENCE</scope>
    <source>
        <strain evidence="3 5">I ESC-2004</strain>
    </source>
</reference>
<dbReference type="InterPro" id="IPR029060">
    <property type="entry name" value="PIN-like_dom_sf"/>
</dbReference>
<feature type="region of interest" description="Disordered" evidence="2">
    <location>
        <begin position="330"/>
        <end position="393"/>
    </location>
</feature>
<protein>
    <recommendedName>
        <fullName evidence="6">Constitutive coactivator of PPAR-gamma-like protein 1 homolog</fullName>
    </recommendedName>
</protein>
<dbReference type="EMBL" id="KB309044">
    <property type="protein sequence ID" value="ELT95705.1"/>
    <property type="molecule type" value="Genomic_DNA"/>
</dbReference>
<dbReference type="OMA" id="YILSPQY"/>
<dbReference type="Gene3D" id="3.40.50.1010">
    <property type="entry name" value="5'-nuclease"/>
    <property type="match status" value="1"/>
</dbReference>
<feature type="region of interest" description="Disordered" evidence="2">
    <location>
        <begin position="441"/>
        <end position="478"/>
    </location>
</feature>
<dbReference type="PANTHER" id="PTHR15976">
    <property type="entry name" value="CONSTITUTIVE COACTIVATOR OF PEROXISOME PROLIFERATOR-ACTIVATED RECEPTOR GAMMA"/>
    <property type="match status" value="1"/>
</dbReference>
<evidence type="ECO:0000313" key="3">
    <source>
        <dbReference type="EMBL" id="ELT95705.1"/>
    </source>
</evidence>
<evidence type="ECO:0000256" key="2">
    <source>
        <dbReference type="SAM" id="MobiDB-lite"/>
    </source>
</evidence>
<dbReference type="STRING" id="283909.R7TXK4"/>
<dbReference type="GO" id="GO:0005634">
    <property type="term" value="C:nucleus"/>
    <property type="evidence" value="ECO:0007669"/>
    <property type="project" value="TreeGrafter"/>
</dbReference>
<gene>
    <name evidence="3" type="ORF">CAPTEDRAFT_222688</name>
</gene>
<dbReference type="InterPro" id="IPR026784">
    <property type="entry name" value="Coact_PPARg"/>
</dbReference>